<feature type="compositionally biased region" description="Polar residues" evidence="1">
    <location>
        <begin position="997"/>
        <end position="1008"/>
    </location>
</feature>
<feature type="region of interest" description="Disordered" evidence="1">
    <location>
        <begin position="968"/>
        <end position="1008"/>
    </location>
</feature>
<evidence type="ECO:0000256" key="1">
    <source>
        <dbReference type="SAM" id="MobiDB-lite"/>
    </source>
</evidence>
<feature type="domain" description="tRNA(Ile)-lysidine/2-thiocytidine synthase N-terminal" evidence="3">
    <location>
        <begin position="1065"/>
        <end position="1234"/>
    </location>
</feature>
<evidence type="ECO:0000313" key="4">
    <source>
        <dbReference type="EMBL" id="KAL3759481.1"/>
    </source>
</evidence>
<dbReference type="InterPro" id="IPR011063">
    <property type="entry name" value="TilS/TtcA_N"/>
</dbReference>
<organism evidence="4 5">
    <name type="scientific">Discostella pseudostelligera</name>
    <dbReference type="NCBI Taxonomy" id="259834"/>
    <lineage>
        <taxon>Eukaryota</taxon>
        <taxon>Sar</taxon>
        <taxon>Stramenopiles</taxon>
        <taxon>Ochrophyta</taxon>
        <taxon>Bacillariophyta</taxon>
        <taxon>Coscinodiscophyceae</taxon>
        <taxon>Thalassiosirophycidae</taxon>
        <taxon>Stephanodiscales</taxon>
        <taxon>Stephanodiscaceae</taxon>
        <taxon>Discostella</taxon>
    </lineage>
</organism>
<dbReference type="InterPro" id="IPR014729">
    <property type="entry name" value="Rossmann-like_a/b/a_fold"/>
</dbReference>
<dbReference type="CDD" id="cd24138">
    <property type="entry name" value="TtcA-like"/>
    <property type="match status" value="1"/>
</dbReference>
<evidence type="ECO:0000259" key="3">
    <source>
        <dbReference type="Pfam" id="PF01171"/>
    </source>
</evidence>
<name>A0ABD3M640_9STRA</name>
<dbReference type="PANTHER" id="PTHR43686">
    <property type="entry name" value="SULFURTRANSFERASE-RELATED"/>
    <property type="match status" value="1"/>
</dbReference>
<sequence length="1407" mass="154027">MTDSTAVDIAEMECGTSLAEDIWAVVPSFSSTTMPSLSPLRVTNSESAAAAAVSTASASVTVDAAWTKIHQLRSRLAADVISDPSSLSSSLSSTGYNFPTFISPFERPKVNNDKSTIGSSGTTTTTTTPNGSYQGMAIPLIYCDQTASQRPVRSIENYIRNISMPCYANTHTNITYTGSQSTAFVAEARQIVGEATGARITGKAALDTVLFGGNGVTGVVAMLIDCLNLRGLVNESKKSNAGHFNITRPVVFVGPHEHHSNLLPWRESGCEVIAISERSSDGMVNLDELERYLRLPQYGTSSGRLRMGAFSAVSNVTGIIADVDAIAILLHKYGALAFFDYASGAPYVKMNMNPNPVGYQSMGNSDVGGVVAVDPSKDAIYFSPHKCYGGTSTPGVLVIKKHLISQTNPPTISGGGTVFYVNNQSHRFLSNRVERYEGGTPDGIGIQRIGLALLAGRRVADEFERIVQGINCLDNDDGRPPKTLLEYECSTYDRVVSELKKNAPNLIMLGCYSHDDDERKSSQETTRSSSCVGRHLPIFSFLIRCGKRFLHYNYVCAILNDVFGIQSRGGCQCSGPYSQRLLGLTDRINSTEVPSDSNKQIERALLRSDRPCELLRPGYTRLSLPFKGLREEEVDYVIQALIWVAKHGWALLPQYRCDHRTGEWRHWSRRGKPLGKSERRWLSHYDVLASSIDMTNNSTPPLVIDSATNLSEHMEASRERLRQAIVNANAILHTTKYDPRFLSEVEKMNTAVGMLGSGGNNDSGGGGVDHTLEDLRWYVYQQEVSPYLRDGLEEVPDTLVDDALLGAIHVRIDGTQRETLSTGDFDKLVPAGVGYACTETASIDNGGICMWEATDLVPFREGDHAGEAPFDEIMAGYEAGELGHACEIFSIFRDEWIPISEFIEQYGSRVADAAIVSGEDLASCRKRDLSAMEGSSASMAICSTSTGSINSMPRSTFPPSTCLLPAVEKREKKKPSRDSLQWGESSAPHIAPSSSSVQGVQNGNCTNVVNATTPSSDVVSDMSTGAKLSTKLKKHKGMIKPPPKLMRFITQAMIQWDMIQDGDRLLLGLSGGKDSLSLLHCLLEFQKKLPIKFDIEVCTIDPMTPSFDPSPLIPYVEGLGLKYHYIRDDIVQRATSSGKDGKTVSSLCAFCARMKRGNLYTCARRNNCNKLVLAQHLDDCAESFLMSIMHNGFIRTMKANYKINAGDVSVIRPLVYCRESLMTEFAKSASLPVINENCPACFEEPKERARMKKLLSREETLYPNLYDHIRRALIPVMHDDSTAIMRSYLEETIAKSRKIPEKTKAGKVTSGSNADNVQPKEAGCTTTVDVELPSEASIRLSLATATEEELVAELARRRADKYKLSGAMRRLPNDSDAYDSMLPPDETGQMCSLTGGDGMIPCRELME</sequence>
<dbReference type="SUPFAM" id="SSF53383">
    <property type="entry name" value="PLP-dependent transferases"/>
    <property type="match status" value="1"/>
</dbReference>
<dbReference type="SUPFAM" id="SSF52402">
    <property type="entry name" value="Adenine nucleotide alpha hydrolases-like"/>
    <property type="match status" value="1"/>
</dbReference>
<feature type="domain" description="Aminotransferase class V" evidence="2">
    <location>
        <begin position="141"/>
        <end position="353"/>
    </location>
</feature>
<comment type="caution">
    <text evidence="4">The sequence shown here is derived from an EMBL/GenBank/DDBJ whole genome shotgun (WGS) entry which is preliminary data.</text>
</comment>
<keyword evidence="5" id="KW-1185">Reference proteome</keyword>
<dbReference type="InterPro" id="IPR000192">
    <property type="entry name" value="Aminotrans_V_dom"/>
</dbReference>
<evidence type="ECO:0000259" key="2">
    <source>
        <dbReference type="Pfam" id="PF00266"/>
    </source>
</evidence>
<dbReference type="InterPro" id="IPR015424">
    <property type="entry name" value="PyrdxlP-dep_Trfase"/>
</dbReference>
<dbReference type="Gene3D" id="3.90.1150.10">
    <property type="entry name" value="Aspartate Aminotransferase, domain 1"/>
    <property type="match status" value="1"/>
</dbReference>
<dbReference type="InterPro" id="IPR015422">
    <property type="entry name" value="PyrdxlP-dep_Trfase_small"/>
</dbReference>
<dbReference type="Pfam" id="PF01171">
    <property type="entry name" value="ATP_bind_3"/>
    <property type="match status" value="1"/>
</dbReference>
<dbReference type="Pfam" id="PF00266">
    <property type="entry name" value="Aminotran_5"/>
    <property type="match status" value="2"/>
</dbReference>
<accession>A0ABD3M640</accession>
<protein>
    <submittedName>
        <fullName evidence="4">Uncharacterized protein</fullName>
    </submittedName>
</protein>
<dbReference type="Gene3D" id="3.40.50.620">
    <property type="entry name" value="HUPs"/>
    <property type="match status" value="1"/>
</dbReference>
<gene>
    <name evidence="4" type="ORF">ACHAWU_000780</name>
</gene>
<reference evidence="4 5" key="1">
    <citation type="submission" date="2024-10" db="EMBL/GenBank/DDBJ databases">
        <title>Updated reference genomes for cyclostephanoid diatoms.</title>
        <authorList>
            <person name="Roberts W.R."/>
            <person name="Alverson A.J."/>
        </authorList>
    </citation>
    <scope>NUCLEOTIDE SEQUENCE [LARGE SCALE GENOMIC DNA]</scope>
    <source>
        <strain evidence="4 5">AJA232-27</strain>
    </source>
</reference>
<dbReference type="PANTHER" id="PTHR43686:SF1">
    <property type="entry name" value="AMINOTRAN_5 DOMAIN-CONTAINING PROTEIN"/>
    <property type="match status" value="1"/>
</dbReference>
<evidence type="ECO:0000313" key="5">
    <source>
        <dbReference type="Proteomes" id="UP001530293"/>
    </source>
</evidence>
<dbReference type="EMBL" id="JALLBG020000200">
    <property type="protein sequence ID" value="KAL3759481.1"/>
    <property type="molecule type" value="Genomic_DNA"/>
</dbReference>
<dbReference type="Gene3D" id="3.40.640.10">
    <property type="entry name" value="Type I PLP-dependent aspartate aminotransferase-like (Major domain)"/>
    <property type="match status" value="1"/>
</dbReference>
<dbReference type="InterPro" id="IPR015421">
    <property type="entry name" value="PyrdxlP-dep_Trfase_major"/>
</dbReference>
<dbReference type="Proteomes" id="UP001530293">
    <property type="component" value="Unassembled WGS sequence"/>
</dbReference>
<feature type="domain" description="Aminotransferase class V" evidence="2">
    <location>
        <begin position="378"/>
        <end position="453"/>
    </location>
</feature>
<proteinExistence type="predicted"/>
<feature type="compositionally biased region" description="Low complexity" evidence="1">
    <location>
        <begin position="985"/>
        <end position="996"/>
    </location>
</feature>